<evidence type="ECO:0000259" key="5">
    <source>
        <dbReference type="PROSITE" id="PS51078"/>
    </source>
</evidence>
<evidence type="ECO:0000313" key="6">
    <source>
        <dbReference type="EMBL" id="MBD0417341.1"/>
    </source>
</evidence>
<dbReference type="InterPro" id="IPR050707">
    <property type="entry name" value="HTH_MetabolicPath_Reg"/>
</dbReference>
<keyword evidence="3" id="KW-0804">Transcription</keyword>
<dbReference type="GO" id="GO:0003677">
    <property type="term" value="F:DNA binding"/>
    <property type="evidence" value="ECO:0007669"/>
    <property type="project" value="UniProtKB-KW"/>
</dbReference>
<dbReference type="Gene3D" id="1.10.10.10">
    <property type="entry name" value="Winged helix-like DNA-binding domain superfamily/Winged helix DNA-binding domain"/>
    <property type="match status" value="1"/>
</dbReference>
<dbReference type="SUPFAM" id="SSF46785">
    <property type="entry name" value="Winged helix' DNA-binding domain"/>
    <property type="match status" value="1"/>
</dbReference>
<gene>
    <name evidence="6" type="ORF">ICI42_22115</name>
</gene>
<keyword evidence="7" id="KW-1185">Reference proteome</keyword>
<evidence type="ECO:0000256" key="3">
    <source>
        <dbReference type="ARBA" id="ARBA00023163"/>
    </source>
</evidence>
<reference evidence="6" key="1">
    <citation type="submission" date="2020-09" db="EMBL/GenBank/DDBJ databases">
        <title>Genome seq and assembly of Tianweitania sp.</title>
        <authorList>
            <person name="Chhetri G."/>
        </authorList>
    </citation>
    <scope>NUCLEOTIDE SEQUENCE</scope>
    <source>
        <strain evidence="6">Rool2</strain>
    </source>
</reference>
<dbReference type="Gene3D" id="3.30.450.40">
    <property type="match status" value="1"/>
</dbReference>
<dbReference type="AlphaFoldDB" id="A0A8J6U1U6"/>
<dbReference type="RefSeq" id="WP_188166782.1">
    <property type="nucleotide sequence ID" value="NZ_JACVVX010000012.1"/>
</dbReference>
<proteinExistence type="predicted"/>
<evidence type="ECO:0000259" key="4">
    <source>
        <dbReference type="PROSITE" id="PS51077"/>
    </source>
</evidence>
<dbReference type="PANTHER" id="PTHR30136">
    <property type="entry name" value="HELIX-TURN-HELIX TRANSCRIPTIONAL REGULATOR, ICLR FAMILY"/>
    <property type="match status" value="1"/>
</dbReference>
<dbReference type="InterPro" id="IPR014757">
    <property type="entry name" value="Tscrpt_reg_IclR_C"/>
</dbReference>
<keyword evidence="2" id="KW-0238">DNA-binding</keyword>
<feature type="domain" description="IclR-ED" evidence="5">
    <location>
        <begin position="77"/>
        <end position="256"/>
    </location>
</feature>
<name>A0A8J6U1U6_9HYPH</name>
<dbReference type="PROSITE" id="PS51077">
    <property type="entry name" value="HTH_ICLR"/>
    <property type="match status" value="1"/>
</dbReference>
<keyword evidence="1" id="KW-0805">Transcription regulation</keyword>
<comment type="caution">
    <text evidence="6">The sequence shown here is derived from an EMBL/GenBank/DDBJ whole genome shotgun (WGS) entry which is preliminary data.</text>
</comment>
<dbReference type="Proteomes" id="UP000643405">
    <property type="component" value="Unassembled WGS sequence"/>
</dbReference>
<dbReference type="SMART" id="SM00346">
    <property type="entry name" value="HTH_ICLR"/>
    <property type="match status" value="1"/>
</dbReference>
<dbReference type="InterPro" id="IPR005471">
    <property type="entry name" value="Tscrpt_reg_IclR_N"/>
</dbReference>
<dbReference type="InterPro" id="IPR036388">
    <property type="entry name" value="WH-like_DNA-bd_sf"/>
</dbReference>
<organism evidence="6 7">
    <name type="scientific">Oryzicola mucosus</name>
    <dbReference type="NCBI Taxonomy" id="2767425"/>
    <lineage>
        <taxon>Bacteria</taxon>
        <taxon>Pseudomonadati</taxon>
        <taxon>Pseudomonadota</taxon>
        <taxon>Alphaproteobacteria</taxon>
        <taxon>Hyphomicrobiales</taxon>
        <taxon>Phyllobacteriaceae</taxon>
        <taxon>Oryzicola</taxon>
    </lineage>
</organism>
<accession>A0A8J6U1U6</accession>
<evidence type="ECO:0000256" key="2">
    <source>
        <dbReference type="ARBA" id="ARBA00023125"/>
    </source>
</evidence>
<dbReference type="SUPFAM" id="SSF55781">
    <property type="entry name" value="GAF domain-like"/>
    <property type="match status" value="1"/>
</dbReference>
<dbReference type="Pfam" id="PF09339">
    <property type="entry name" value="HTH_IclR"/>
    <property type="match status" value="1"/>
</dbReference>
<dbReference type="InterPro" id="IPR029016">
    <property type="entry name" value="GAF-like_dom_sf"/>
</dbReference>
<feature type="domain" description="HTH iclR-type" evidence="4">
    <location>
        <begin position="14"/>
        <end position="76"/>
    </location>
</feature>
<sequence>MEDFESAGDGADVVKSVARTLEVLELFDEVRRPMKVMTVAAALGYPRTSTLAILQSLVSLGYVKVDSLRRTYIPTDRVSLLGCWMSPTLFAEARLPRLLQAITKRSGQMVVLGARNGDYAQYIQVLDPRNSAGCRIRLGAKQPLASSGVGTALLSAYDDNDVRRLFHRINAYRTVDAEPIQVGDLLLSLADIRRKRYFVSIDQVVTGASLIAMLMPTACTDRPLVVGIGVPTGTIREREDELVRVMNEEIDRFFGKGDGESRMAC</sequence>
<dbReference type="PANTHER" id="PTHR30136:SF35">
    <property type="entry name" value="HTH-TYPE TRANSCRIPTIONAL REGULATOR RV1719"/>
    <property type="match status" value="1"/>
</dbReference>
<dbReference type="InterPro" id="IPR036390">
    <property type="entry name" value="WH_DNA-bd_sf"/>
</dbReference>
<evidence type="ECO:0000313" key="7">
    <source>
        <dbReference type="Proteomes" id="UP000643405"/>
    </source>
</evidence>
<dbReference type="GO" id="GO:0045892">
    <property type="term" value="P:negative regulation of DNA-templated transcription"/>
    <property type="evidence" value="ECO:0007669"/>
    <property type="project" value="TreeGrafter"/>
</dbReference>
<evidence type="ECO:0000256" key="1">
    <source>
        <dbReference type="ARBA" id="ARBA00023015"/>
    </source>
</evidence>
<dbReference type="Pfam" id="PF01614">
    <property type="entry name" value="IclR_C"/>
    <property type="match status" value="1"/>
</dbReference>
<dbReference type="EMBL" id="JACVVX010000012">
    <property type="protein sequence ID" value="MBD0417341.1"/>
    <property type="molecule type" value="Genomic_DNA"/>
</dbReference>
<dbReference type="GO" id="GO:0003700">
    <property type="term" value="F:DNA-binding transcription factor activity"/>
    <property type="evidence" value="ECO:0007669"/>
    <property type="project" value="TreeGrafter"/>
</dbReference>
<protein>
    <submittedName>
        <fullName evidence="6">Helix-turn-helix domain-containing protein</fullName>
    </submittedName>
</protein>
<dbReference type="PROSITE" id="PS51078">
    <property type="entry name" value="ICLR_ED"/>
    <property type="match status" value="1"/>
</dbReference>